<dbReference type="EMBL" id="JBHSFU010000007">
    <property type="protein sequence ID" value="MFC4559029.1"/>
    <property type="molecule type" value="Genomic_DNA"/>
</dbReference>
<dbReference type="RefSeq" id="WP_390296470.1">
    <property type="nucleotide sequence ID" value="NZ_JBHSFU010000007.1"/>
</dbReference>
<dbReference type="PANTHER" id="PTHR41263">
    <property type="entry name" value="ASPARTYL-PHOSPHATE PHOSPHATASE YISI"/>
    <property type="match status" value="1"/>
</dbReference>
<protein>
    <submittedName>
        <fullName evidence="1">Spo0E family sporulation regulatory protein-aspartic acid phosphatase</fullName>
    </submittedName>
</protein>
<gene>
    <name evidence="1" type="ORF">ACFO3D_12585</name>
</gene>
<keyword evidence="2" id="KW-1185">Reference proteome</keyword>
<dbReference type="InterPro" id="IPR036638">
    <property type="entry name" value="HLH_DNA-bd_sf"/>
</dbReference>
<dbReference type="Gene3D" id="4.10.280.10">
    <property type="entry name" value="Helix-loop-helix DNA-binding domain"/>
    <property type="match status" value="1"/>
</dbReference>
<dbReference type="SUPFAM" id="SSF140500">
    <property type="entry name" value="BAS1536-like"/>
    <property type="match status" value="1"/>
</dbReference>
<dbReference type="InterPro" id="IPR053028">
    <property type="entry name" value="Spo0E-like_phosphatase"/>
</dbReference>
<comment type="caution">
    <text evidence="1">The sequence shown here is derived from an EMBL/GenBank/DDBJ whole genome shotgun (WGS) entry which is preliminary data.</text>
</comment>
<dbReference type="PANTHER" id="PTHR41263:SF1">
    <property type="entry name" value="ASPARTYL-PHOSPHATE PHOSPHATASE YISI"/>
    <property type="match status" value="1"/>
</dbReference>
<sequence>MNRQNYTIQNDDLLIAITIKKKEMIELGMKYGLTDRRTVACSQQLDNLLNTACEICEPTDGILNSSPVLKKVM</sequence>
<evidence type="ECO:0000313" key="1">
    <source>
        <dbReference type="EMBL" id="MFC4559029.1"/>
    </source>
</evidence>
<organism evidence="1 2">
    <name type="scientific">Virgibacillus kekensis</name>
    <dbReference type="NCBI Taxonomy" id="202261"/>
    <lineage>
        <taxon>Bacteria</taxon>
        <taxon>Bacillati</taxon>
        <taxon>Bacillota</taxon>
        <taxon>Bacilli</taxon>
        <taxon>Bacillales</taxon>
        <taxon>Bacillaceae</taxon>
        <taxon>Virgibacillus</taxon>
    </lineage>
</organism>
<name>A0ABV9DL29_9BACI</name>
<dbReference type="InterPro" id="IPR018540">
    <property type="entry name" value="Spo0E-like"/>
</dbReference>
<accession>A0ABV9DL29</accession>
<dbReference type="InterPro" id="IPR037208">
    <property type="entry name" value="Spo0E-like_sf"/>
</dbReference>
<reference evidence="2" key="1">
    <citation type="journal article" date="2019" name="Int. J. Syst. Evol. Microbiol.">
        <title>The Global Catalogue of Microorganisms (GCM) 10K type strain sequencing project: providing services to taxonomists for standard genome sequencing and annotation.</title>
        <authorList>
            <consortium name="The Broad Institute Genomics Platform"/>
            <consortium name="The Broad Institute Genome Sequencing Center for Infectious Disease"/>
            <person name="Wu L."/>
            <person name="Ma J."/>
        </authorList>
    </citation>
    <scope>NUCLEOTIDE SEQUENCE [LARGE SCALE GENOMIC DNA]</scope>
    <source>
        <strain evidence="2">CGMCC 4.7426</strain>
    </source>
</reference>
<proteinExistence type="predicted"/>
<evidence type="ECO:0000313" key="2">
    <source>
        <dbReference type="Proteomes" id="UP001595989"/>
    </source>
</evidence>
<dbReference type="Pfam" id="PF09388">
    <property type="entry name" value="SpoOE-like"/>
    <property type="match status" value="1"/>
</dbReference>
<dbReference type="Proteomes" id="UP001595989">
    <property type="component" value="Unassembled WGS sequence"/>
</dbReference>